<feature type="DNA-binding region" description="H-T-H motif" evidence="4">
    <location>
        <begin position="38"/>
        <end position="57"/>
    </location>
</feature>
<evidence type="ECO:0000313" key="6">
    <source>
        <dbReference type="EMBL" id="MCV7424800.1"/>
    </source>
</evidence>
<dbReference type="Pfam" id="PF00440">
    <property type="entry name" value="TetR_N"/>
    <property type="match status" value="1"/>
</dbReference>
<evidence type="ECO:0000256" key="3">
    <source>
        <dbReference type="ARBA" id="ARBA00023163"/>
    </source>
</evidence>
<dbReference type="SUPFAM" id="SSF46689">
    <property type="entry name" value="Homeodomain-like"/>
    <property type="match status" value="1"/>
</dbReference>
<proteinExistence type="predicted"/>
<dbReference type="Proteomes" id="UP001141629">
    <property type="component" value="Unassembled WGS sequence"/>
</dbReference>
<dbReference type="GO" id="GO:0003700">
    <property type="term" value="F:DNA-binding transcription factor activity"/>
    <property type="evidence" value="ECO:0007669"/>
    <property type="project" value="TreeGrafter"/>
</dbReference>
<reference evidence="6" key="1">
    <citation type="submission" date="2020-07" db="EMBL/GenBank/DDBJ databases">
        <authorList>
            <person name="Pettersson B.M.F."/>
            <person name="Behra P.R.K."/>
            <person name="Ramesh M."/>
            <person name="Das S."/>
            <person name="Dasgupta S."/>
            <person name="Kirsebom L.A."/>
        </authorList>
    </citation>
    <scope>NUCLEOTIDE SEQUENCE</scope>
    <source>
        <strain evidence="6">DSM 44838</strain>
    </source>
</reference>
<evidence type="ECO:0000256" key="1">
    <source>
        <dbReference type="ARBA" id="ARBA00023015"/>
    </source>
</evidence>
<comment type="caution">
    <text evidence="6">The sequence shown here is derived from an EMBL/GenBank/DDBJ whole genome shotgun (WGS) entry which is preliminary data.</text>
</comment>
<keyword evidence="2 4" id="KW-0238">DNA-binding</keyword>
<gene>
    <name evidence="6" type="ORF">H7K45_30100</name>
</gene>
<feature type="domain" description="HTH tetR-type" evidence="5">
    <location>
        <begin position="15"/>
        <end position="75"/>
    </location>
</feature>
<dbReference type="AlphaFoldDB" id="A0A9X2ZBL9"/>
<sequence>MTTASEPSPVDEATVTSADRIRHAALANFAKYGTAATSLRAVAASAGVSLGMVQHHYATKSSLIKAVDDYVLALLIGQLSAPIPDPPADSITDIGSRVSGIIAEHPDVAAYVSRAMVDGSPLGATLFDALMEVGMARWELRAERGETRPDVDLTWATINALVLAVGAISLRAHVDRHLPEPFTSPEQLQRWQNATDTLLREGLLGKPADG</sequence>
<protein>
    <submittedName>
        <fullName evidence="6">TetR/AcrR family transcriptional regulator</fullName>
    </submittedName>
</protein>
<dbReference type="InterPro" id="IPR009057">
    <property type="entry name" value="Homeodomain-like_sf"/>
</dbReference>
<accession>A0A9X2ZBL9</accession>
<dbReference type="InterPro" id="IPR050109">
    <property type="entry name" value="HTH-type_TetR-like_transc_reg"/>
</dbReference>
<evidence type="ECO:0000256" key="4">
    <source>
        <dbReference type="PROSITE-ProRule" id="PRU00335"/>
    </source>
</evidence>
<dbReference type="GO" id="GO:0000976">
    <property type="term" value="F:transcription cis-regulatory region binding"/>
    <property type="evidence" value="ECO:0007669"/>
    <property type="project" value="TreeGrafter"/>
</dbReference>
<dbReference type="RefSeq" id="WP_263999887.1">
    <property type="nucleotide sequence ID" value="NZ_JACKVK010000022.1"/>
</dbReference>
<name>A0A9X2ZBL9_9MYCO</name>
<keyword evidence="3" id="KW-0804">Transcription</keyword>
<dbReference type="InterPro" id="IPR001647">
    <property type="entry name" value="HTH_TetR"/>
</dbReference>
<reference evidence="6" key="2">
    <citation type="journal article" date="2022" name="BMC Genomics">
        <title>Comparative genome analysis of mycobacteria focusing on tRNA and non-coding RNA.</title>
        <authorList>
            <person name="Behra P.R.K."/>
            <person name="Pettersson B.M.F."/>
            <person name="Ramesh M."/>
            <person name="Das S."/>
            <person name="Dasgupta S."/>
            <person name="Kirsebom L.A."/>
        </authorList>
    </citation>
    <scope>NUCLEOTIDE SEQUENCE</scope>
    <source>
        <strain evidence="6">DSM 44838</strain>
    </source>
</reference>
<evidence type="ECO:0000259" key="5">
    <source>
        <dbReference type="PROSITE" id="PS50977"/>
    </source>
</evidence>
<evidence type="ECO:0000256" key="2">
    <source>
        <dbReference type="ARBA" id="ARBA00023125"/>
    </source>
</evidence>
<dbReference type="PROSITE" id="PS50977">
    <property type="entry name" value="HTH_TETR_2"/>
    <property type="match status" value="1"/>
</dbReference>
<evidence type="ECO:0000313" key="7">
    <source>
        <dbReference type="Proteomes" id="UP001141629"/>
    </source>
</evidence>
<dbReference type="PANTHER" id="PTHR30055:SF234">
    <property type="entry name" value="HTH-TYPE TRANSCRIPTIONAL REGULATOR BETI"/>
    <property type="match status" value="1"/>
</dbReference>
<dbReference type="Gene3D" id="1.10.357.10">
    <property type="entry name" value="Tetracycline Repressor, domain 2"/>
    <property type="match status" value="1"/>
</dbReference>
<organism evidence="6 7">
    <name type="scientific">Mycobacterium yunnanensis</name>
    <dbReference type="NCBI Taxonomy" id="368477"/>
    <lineage>
        <taxon>Bacteria</taxon>
        <taxon>Bacillati</taxon>
        <taxon>Actinomycetota</taxon>
        <taxon>Actinomycetes</taxon>
        <taxon>Mycobacteriales</taxon>
        <taxon>Mycobacteriaceae</taxon>
        <taxon>Mycobacterium</taxon>
    </lineage>
</organism>
<keyword evidence="7" id="KW-1185">Reference proteome</keyword>
<keyword evidence="1" id="KW-0805">Transcription regulation</keyword>
<dbReference type="EMBL" id="JACKVK010000022">
    <property type="protein sequence ID" value="MCV7424800.1"/>
    <property type="molecule type" value="Genomic_DNA"/>
</dbReference>
<dbReference type="PANTHER" id="PTHR30055">
    <property type="entry name" value="HTH-TYPE TRANSCRIPTIONAL REGULATOR RUTR"/>
    <property type="match status" value="1"/>
</dbReference>